<dbReference type="PATRIC" id="fig|593117.10.peg.394"/>
<evidence type="ECO:0000256" key="9">
    <source>
        <dbReference type="ARBA" id="ARBA00022833"/>
    </source>
</evidence>
<dbReference type="Pfam" id="PF01546">
    <property type="entry name" value="Peptidase_M20"/>
    <property type="match status" value="1"/>
</dbReference>
<dbReference type="Gene3D" id="3.30.70.360">
    <property type="match status" value="1"/>
</dbReference>
<comment type="similarity">
    <text evidence="4">Belongs to the peptidase M20A family.</text>
</comment>
<proteinExistence type="inferred from homology"/>
<dbReference type="GO" id="GO:0046872">
    <property type="term" value="F:metal ion binding"/>
    <property type="evidence" value="ECO:0007669"/>
    <property type="project" value="UniProtKB-KW"/>
</dbReference>
<dbReference type="EC" id="3.5.1.18" evidence="5"/>
<dbReference type="InterPro" id="IPR001261">
    <property type="entry name" value="ArgE/DapE_CS"/>
</dbReference>
<dbReference type="PROSITE" id="PS00759">
    <property type="entry name" value="ARGE_DAPE_CPG2_2"/>
    <property type="match status" value="1"/>
</dbReference>
<evidence type="ECO:0000259" key="12">
    <source>
        <dbReference type="Pfam" id="PF07687"/>
    </source>
</evidence>
<dbReference type="InterPro" id="IPR002933">
    <property type="entry name" value="Peptidase_M20"/>
</dbReference>
<comment type="pathway">
    <text evidence="3">Amino-acid biosynthesis; L-lysine biosynthesis via DAP pathway; LL-2,6-diaminopimelate from (S)-tetrahydrodipicolinate (succinylase route): step 3/3.</text>
</comment>
<evidence type="ECO:0000256" key="10">
    <source>
        <dbReference type="ARBA" id="ARBA00023285"/>
    </source>
</evidence>
<protein>
    <recommendedName>
        <fullName evidence="6">Probable succinyl-diaminopimelate desuccinylase</fullName>
        <ecNumber evidence="5">3.5.1.18</ecNumber>
    </recommendedName>
</protein>
<comment type="cofactor">
    <cofactor evidence="1">
        <name>Co(2+)</name>
        <dbReference type="ChEBI" id="CHEBI:48828"/>
    </cofactor>
</comment>
<dbReference type="SUPFAM" id="SSF55031">
    <property type="entry name" value="Bacterial exopeptidase dimerisation domain"/>
    <property type="match status" value="1"/>
</dbReference>
<dbReference type="KEGG" id="tga:TGAM_0398"/>
<reference evidence="13 14" key="1">
    <citation type="journal article" date="2007" name="Genome Biol.">
        <title>Genome analysis and genome-wide proteomics of Thermococcus gammatolerans, the most radioresistant organism known amongst the Archaea.</title>
        <authorList>
            <person name="Zivanovic Y."/>
            <person name="Armengaud J."/>
            <person name="Lagorce A."/>
            <person name="Leplat C."/>
            <person name="Guerin P."/>
            <person name="Dutertre M."/>
            <person name="Anthouard V."/>
            <person name="Forterre P."/>
            <person name="Wincker P."/>
            <person name="Confalonieri F."/>
        </authorList>
    </citation>
    <scope>NUCLEOTIDE SEQUENCE [LARGE SCALE GENOMIC DNA]</scope>
    <source>
        <strain evidence="14">DSM 15229 / JCM 11827 / EJ3</strain>
    </source>
</reference>
<dbReference type="Proteomes" id="UP000001488">
    <property type="component" value="Chromosome"/>
</dbReference>
<feature type="domain" description="Peptidase M20 dimerisation" evidence="12">
    <location>
        <begin position="190"/>
        <end position="305"/>
    </location>
</feature>
<keyword evidence="10" id="KW-0170">Cobalt</keyword>
<evidence type="ECO:0000256" key="1">
    <source>
        <dbReference type="ARBA" id="ARBA00001941"/>
    </source>
</evidence>
<dbReference type="PANTHER" id="PTHR43808">
    <property type="entry name" value="ACETYLORNITHINE DEACETYLASE"/>
    <property type="match status" value="1"/>
</dbReference>
<dbReference type="STRING" id="593117.TGAM_0398"/>
<dbReference type="NCBIfam" id="NF006400">
    <property type="entry name" value="PRK08651.1-3"/>
    <property type="match status" value="1"/>
</dbReference>
<dbReference type="eggNOG" id="arCOG01107">
    <property type="taxonomic scope" value="Archaea"/>
</dbReference>
<evidence type="ECO:0000256" key="6">
    <source>
        <dbReference type="ARBA" id="ARBA00016853"/>
    </source>
</evidence>
<evidence type="ECO:0000313" key="13">
    <source>
        <dbReference type="EMBL" id="ACS32900.1"/>
    </source>
</evidence>
<accession>C5A3T8</accession>
<evidence type="ECO:0000256" key="3">
    <source>
        <dbReference type="ARBA" id="ARBA00005130"/>
    </source>
</evidence>
<keyword evidence="7" id="KW-0479">Metal-binding</keyword>
<comment type="catalytic activity">
    <reaction evidence="11">
        <text>N-succinyl-(2S,6S)-2,6-diaminopimelate + H2O = (2S,6S)-2,6-diaminopimelate + succinate</text>
        <dbReference type="Rhea" id="RHEA:22608"/>
        <dbReference type="ChEBI" id="CHEBI:15377"/>
        <dbReference type="ChEBI" id="CHEBI:30031"/>
        <dbReference type="ChEBI" id="CHEBI:57609"/>
        <dbReference type="ChEBI" id="CHEBI:58087"/>
        <dbReference type="EC" id="3.5.1.18"/>
    </reaction>
</comment>
<keyword evidence="14" id="KW-1185">Reference proteome</keyword>
<dbReference type="NCBIfam" id="TIGR01910">
    <property type="entry name" value="DapE-ArgE"/>
    <property type="match status" value="1"/>
</dbReference>
<evidence type="ECO:0000256" key="2">
    <source>
        <dbReference type="ARBA" id="ARBA00001947"/>
    </source>
</evidence>
<evidence type="ECO:0000256" key="7">
    <source>
        <dbReference type="ARBA" id="ARBA00022723"/>
    </source>
</evidence>
<dbReference type="PANTHER" id="PTHR43808:SF32">
    <property type="entry name" value="ARGE_DAPE-RELATED DEACYLASE"/>
    <property type="match status" value="1"/>
</dbReference>
<keyword evidence="8 13" id="KW-0378">Hydrolase</keyword>
<dbReference type="InterPro" id="IPR011650">
    <property type="entry name" value="Peptidase_M20_dimer"/>
</dbReference>
<organism evidence="13 14">
    <name type="scientific">Thermococcus gammatolerans (strain DSM 15229 / JCM 11827 / EJ3)</name>
    <dbReference type="NCBI Taxonomy" id="593117"/>
    <lineage>
        <taxon>Archaea</taxon>
        <taxon>Methanobacteriati</taxon>
        <taxon>Methanobacteriota</taxon>
        <taxon>Thermococci</taxon>
        <taxon>Thermococcales</taxon>
        <taxon>Thermococcaceae</taxon>
        <taxon>Thermococcus</taxon>
    </lineage>
</organism>
<sequence length="412" mass="46027">MMKMEEYLNYALEMLFELVRIPTVNPPGENYERAAKLLKDKLEEMGFEVELIEVPEDYLDRTYPYSPRHRGKPRFIVYGSLGKGKTLHFNGHYDVVPPGDGWRHDPFTPTVEGDRIYGRGTTDMKGGIATALAALKYAVEHDMINYRVEVAFVPDEESGGMGTRYLMEEVGIRPDYVVIPEPTSHRLIGIGHKGFARGVVKVIGKQGHASRPWKAVNAFEKACELVVDFLPRYWEVLRGRKTEFPVEDENSAHPSIALGGYAESPTKKDNIIPGEFYFSFDRRIIPEENATEVVEELERFLRESASKAGVGVEVDVKSLIEASATPLDSPIVKLAQKAVKNALGIEPTLMLNAGRYDLVYYRRFGVEGIAYGPGVRGQAHAIDEYTTVGEIESVLKAYMELLRLFGGGGDGD</sequence>
<comment type="cofactor">
    <cofactor evidence="2">
        <name>Zn(2+)</name>
        <dbReference type="ChEBI" id="CHEBI:29105"/>
    </cofactor>
</comment>
<dbReference type="GO" id="GO:0009089">
    <property type="term" value="P:lysine biosynthetic process via diaminopimelate"/>
    <property type="evidence" value="ECO:0007669"/>
    <property type="project" value="UniProtKB-UniPathway"/>
</dbReference>
<evidence type="ECO:0000313" key="14">
    <source>
        <dbReference type="Proteomes" id="UP000001488"/>
    </source>
</evidence>
<dbReference type="GO" id="GO:0009014">
    <property type="term" value="F:succinyl-diaminopimelate desuccinylase activity"/>
    <property type="evidence" value="ECO:0007669"/>
    <property type="project" value="UniProtKB-EC"/>
</dbReference>
<dbReference type="Pfam" id="PF07687">
    <property type="entry name" value="M20_dimer"/>
    <property type="match status" value="1"/>
</dbReference>
<dbReference type="SUPFAM" id="SSF53187">
    <property type="entry name" value="Zn-dependent exopeptidases"/>
    <property type="match status" value="1"/>
</dbReference>
<dbReference type="InterPro" id="IPR050072">
    <property type="entry name" value="Peptidase_M20A"/>
</dbReference>
<gene>
    <name evidence="13" type="primary">dapE</name>
    <name evidence="13" type="ordered locus">TGAM_0398</name>
</gene>
<keyword evidence="9" id="KW-0862">Zinc</keyword>
<dbReference type="UniPathway" id="UPA00034">
    <property type="reaction ID" value="UER00021"/>
</dbReference>
<evidence type="ECO:0000256" key="8">
    <source>
        <dbReference type="ARBA" id="ARBA00022801"/>
    </source>
</evidence>
<evidence type="ECO:0000256" key="4">
    <source>
        <dbReference type="ARBA" id="ARBA00006247"/>
    </source>
</evidence>
<dbReference type="InterPro" id="IPR010182">
    <property type="entry name" value="ArgE/DapE"/>
</dbReference>
<name>C5A3T8_THEGJ</name>
<dbReference type="EMBL" id="CP001398">
    <property type="protein sequence ID" value="ACS32900.1"/>
    <property type="molecule type" value="Genomic_DNA"/>
</dbReference>
<dbReference type="InterPro" id="IPR036264">
    <property type="entry name" value="Bact_exopeptidase_dim_dom"/>
</dbReference>
<evidence type="ECO:0000256" key="5">
    <source>
        <dbReference type="ARBA" id="ARBA00011921"/>
    </source>
</evidence>
<dbReference type="AlphaFoldDB" id="C5A3T8"/>
<dbReference type="HOGENOM" id="CLU_021802_2_3_2"/>
<evidence type="ECO:0000256" key="11">
    <source>
        <dbReference type="ARBA" id="ARBA00051301"/>
    </source>
</evidence>
<dbReference type="Gene3D" id="3.40.630.10">
    <property type="entry name" value="Zn peptidases"/>
    <property type="match status" value="2"/>
</dbReference>
<dbReference type="PaxDb" id="593117-TGAM_0398"/>